<sequence>MCESTKGCFRWIIISINSILLLVGVASLATGIWLLVAEDSFFQRYDDITGGSEVNQELLRDGAIVLLAGGAAIMLFTALGLVAACTSNPCLLGLYVVVLTILLVLETVPVILAVVFKSDWEAKIDEEVFSAMHNKYGGQYSSASKAFTSAFNLLQEDFKCCGWVNGSDYVRENVAPTHWIVRSSDDVRWKVPQECCPTFNDTIRTNCVTDPTSSDIYFRKGCRAELVDILSMYQGVIIGLGATIMGLE</sequence>
<comment type="subcellular location">
    <subcellularLocation>
        <location evidence="1 6">Membrane</location>
        <topology evidence="1 6">Multi-pass membrane protein</topology>
    </subcellularLocation>
</comment>
<dbReference type="GO" id="GO:0016020">
    <property type="term" value="C:membrane"/>
    <property type="evidence" value="ECO:0007669"/>
    <property type="project" value="UniProtKB-SubCell"/>
</dbReference>
<dbReference type="AlphaFoldDB" id="A0ABD0KBF9"/>
<dbReference type="PRINTS" id="PR00259">
    <property type="entry name" value="TMFOUR"/>
</dbReference>
<reference evidence="7 8" key="1">
    <citation type="journal article" date="2023" name="Sci. Data">
        <title>Genome assembly of the Korean intertidal mud-creeper Batillaria attramentaria.</title>
        <authorList>
            <person name="Patra A.K."/>
            <person name="Ho P.T."/>
            <person name="Jun S."/>
            <person name="Lee S.J."/>
            <person name="Kim Y."/>
            <person name="Won Y.J."/>
        </authorList>
    </citation>
    <scope>NUCLEOTIDE SEQUENCE [LARGE SCALE GENOMIC DNA]</scope>
    <source>
        <strain evidence="7">Wonlab-2016</strain>
    </source>
</reference>
<organism evidence="7 8">
    <name type="scientific">Batillaria attramentaria</name>
    <dbReference type="NCBI Taxonomy" id="370345"/>
    <lineage>
        <taxon>Eukaryota</taxon>
        <taxon>Metazoa</taxon>
        <taxon>Spiralia</taxon>
        <taxon>Lophotrochozoa</taxon>
        <taxon>Mollusca</taxon>
        <taxon>Gastropoda</taxon>
        <taxon>Caenogastropoda</taxon>
        <taxon>Sorbeoconcha</taxon>
        <taxon>Cerithioidea</taxon>
        <taxon>Batillariidae</taxon>
        <taxon>Batillaria</taxon>
    </lineage>
</organism>
<evidence type="ECO:0000313" key="7">
    <source>
        <dbReference type="EMBL" id="KAK7484355.1"/>
    </source>
</evidence>
<keyword evidence="5 6" id="KW-0472">Membrane</keyword>
<evidence type="ECO:0000256" key="3">
    <source>
        <dbReference type="ARBA" id="ARBA00022692"/>
    </source>
</evidence>
<evidence type="ECO:0000256" key="6">
    <source>
        <dbReference type="RuleBase" id="RU361218"/>
    </source>
</evidence>
<evidence type="ECO:0000313" key="8">
    <source>
        <dbReference type="Proteomes" id="UP001519460"/>
    </source>
</evidence>
<dbReference type="PANTHER" id="PTHR19282:SF544">
    <property type="entry name" value="TETRASPANIN"/>
    <property type="match status" value="1"/>
</dbReference>
<protein>
    <recommendedName>
        <fullName evidence="6">Tetraspanin</fullName>
    </recommendedName>
</protein>
<feature type="transmembrane region" description="Helical" evidence="6">
    <location>
        <begin position="12"/>
        <end position="36"/>
    </location>
</feature>
<feature type="transmembrane region" description="Helical" evidence="6">
    <location>
        <begin position="92"/>
        <end position="116"/>
    </location>
</feature>
<keyword evidence="8" id="KW-1185">Reference proteome</keyword>
<dbReference type="InterPro" id="IPR018499">
    <property type="entry name" value="Tetraspanin/Peripherin"/>
</dbReference>
<dbReference type="PIRSF" id="PIRSF002419">
    <property type="entry name" value="Tetraspanin"/>
    <property type="match status" value="1"/>
</dbReference>
<dbReference type="CDD" id="cd03127">
    <property type="entry name" value="tetraspanin_LEL"/>
    <property type="match status" value="1"/>
</dbReference>
<dbReference type="InterPro" id="IPR008952">
    <property type="entry name" value="Tetraspanin_EC2_sf"/>
</dbReference>
<dbReference type="Proteomes" id="UP001519460">
    <property type="component" value="Unassembled WGS sequence"/>
</dbReference>
<evidence type="ECO:0000256" key="4">
    <source>
        <dbReference type="ARBA" id="ARBA00022989"/>
    </source>
</evidence>
<dbReference type="InterPro" id="IPR000301">
    <property type="entry name" value="Tetraspanin_animals"/>
</dbReference>
<dbReference type="Pfam" id="PF00335">
    <property type="entry name" value="Tetraspanin"/>
    <property type="match status" value="1"/>
</dbReference>
<comment type="similarity">
    <text evidence="2 6">Belongs to the tetraspanin (TM4SF) family.</text>
</comment>
<comment type="caution">
    <text evidence="6">Lacks conserved residue(s) required for the propagation of feature annotation.</text>
</comment>
<dbReference type="Gene3D" id="1.10.1450.10">
    <property type="entry name" value="Tetraspanin"/>
    <property type="match status" value="1"/>
</dbReference>
<dbReference type="EMBL" id="JACVVK020000211">
    <property type="protein sequence ID" value="KAK7484355.1"/>
    <property type="molecule type" value="Genomic_DNA"/>
</dbReference>
<evidence type="ECO:0000256" key="2">
    <source>
        <dbReference type="ARBA" id="ARBA00006840"/>
    </source>
</evidence>
<feature type="non-terminal residue" evidence="7">
    <location>
        <position position="248"/>
    </location>
</feature>
<keyword evidence="3 6" id="KW-0812">Transmembrane</keyword>
<dbReference type="SUPFAM" id="SSF48652">
    <property type="entry name" value="Tetraspanin"/>
    <property type="match status" value="1"/>
</dbReference>
<name>A0ABD0KBF9_9CAEN</name>
<evidence type="ECO:0000256" key="1">
    <source>
        <dbReference type="ARBA" id="ARBA00004141"/>
    </source>
</evidence>
<keyword evidence="4 6" id="KW-1133">Transmembrane helix</keyword>
<proteinExistence type="inferred from homology"/>
<gene>
    <name evidence="7" type="ORF">BaRGS_00024360</name>
</gene>
<dbReference type="PANTHER" id="PTHR19282">
    <property type="entry name" value="TETRASPANIN"/>
    <property type="match status" value="1"/>
</dbReference>
<evidence type="ECO:0000256" key="5">
    <source>
        <dbReference type="ARBA" id="ARBA00023136"/>
    </source>
</evidence>
<feature type="transmembrane region" description="Helical" evidence="6">
    <location>
        <begin position="63"/>
        <end position="85"/>
    </location>
</feature>
<accession>A0ABD0KBF9</accession>
<comment type="caution">
    <text evidence="7">The sequence shown here is derived from an EMBL/GenBank/DDBJ whole genome shotgun (WGS) entry which is preliminary data.</text>
</comment>